<sequence>MEQSIEDRTMLPNHPATKLSTARLQTKVSQFDDFEKWDLSLHRSTLRLELAKEPLLLIGSLETTVPKFGRCVDELELDLLQRQPGSLLQEGLAEGHHPLLWTHTAALDHQVVTLHDTIMGEATHGSDVLLSPANGSNSLPTRATKVNRLCKLVQEAQK</sequence>
<reference evidence="2" key="1">
    <citation type="submission" date="2015-12" db="EMBL/GenBank/DDBJ databases">
        <title>Update maize B73 reference genome by single molecule sequencing technologies.</title>
        <authorList>
            <consortium name="Maize Genome Sequencing Project"/>
            <person name="Ware D."/>
        </authorList>
    </citation>
    <scope>NUCLEOTIDE SEQUENCE [LARGE SCALE GENOMIC DNA]</scope>
    <source>
        <strain evidence="2">cv. B73</strain>
    </source>
</reference>
<organism evidence="1 2">
    <name type="scientific">Zea mays</name>
    <name type="common">Maize</name>
    <dbReference type="NCBI Taxonomy" id="4577"/>
    <lineage>
        <taxon>Eukaryota</taxon>
        <taxon>Viridiplantae</taxon>
        <taxon>Streptophyta</taxon>
        <taxon>Embryophyta</taxon>
        <taxon>Tracheophyta</taxon>
        <taxon>Spermatophyta</taxon>
        <taxon>Magnoliopsida</taxon>
        <taxon>Liliopsida</taxon>
        <taxon>Poales</taxon>
        <taxon>Poaceae</taxon>
        <taxon>PACMAD clade</taxon>
        <taxon>Panicoideae</taxon>
        <taxon>Andropogonodae</taxon>
        <taxon>Andropogoneae</taxon>
        <taxon>Tripsacinae</taxon>
        <taxon>Zea</taxon>
    </lineage>
</organism>
<dbReference type="AlphaFoldDB" id="A0A804MG63"/>
<evidence type="ECO:0000313" key="1">
    <source>
        <dbReference type="EnsemblPlants" id="Zm00001eb082940_P001"/>
    </source>
</evidence>
<evidence type="ECO:0000313" key="2">
    <source>
        <dbReference type="Proteomes" id="UP000007305"/>
    </source>
</evidence>
<accession>A0A804MG63</accession>
<dbReference type="Proteomes" id="UP000007305">
    <property type="component" value="Chromosome 2"/>
</dbReference>
<dbReference type="InParanoid" id="A0A804MG63"/>
<keyword evidence="2" id="KW-1185">Reference proteome</keyword>
<dbReference type="Gramene" id="Zm00001eb082940_T001">
    <property type="protein sequence ID" value="Zm00001eb082940_P001"/>
    <property type="gene ID" value="Zm00001eb082940"/>
</dbReference>
<reference evidence="1" key="3">
    <citation type="submission" date="2021-05" db="UniProtKB">
        <authorList>
            <consortium name="EnsemblPlants"/>
        </authorList>
    </citation>
    <scope>IDENTIFICATION</scope>
    <source>
        <strain evidence="1">cv. B73</strain>
    </source>
</reference>
<dbReference type="EnsemblPlants" id="Zm00001eb082940_T001">
    <property type="protein sequence ID" value="Zm00001eb082940_P001"/>
    <property type="gene ID" value="Zm00001eb082940"/>
</dbReference>
<reference evidence="1" key="2">
    <citation type="submission" date="2019-07" db="EMBL/GenBank/DDBJ databases">
        <authorList>
            <person name="Seetharam A."/>
            <person name="Woodhouse M."/>
            <person name="Cannon E."/>
        </authorList>
    </citation>
    <scope>NUCLEOTIDE SEQUENCE [LARGE SCALE GENOMIC DNA]</scope>
    <source>
        <strain evidence="1">cv. B73</strain>
    </source>
</reference>
<protein>
    <submittedName>
        <fullName evidence="1">Uncharacterized protein</fullName>
    </submittedName>
</protein>
<dbReference type="FunCoup" id="A0A804MG63">
    <property type="interactions" value="472"/>
</dbReference>
<name>A0A804MG63_MAIZE</name>
<proteinExistence type="predicted"/>